<dbReference type="PANTHER" id="PTHR15020">
    <property type="entry name" value="FLAVIN REDUCTASE-RELATED"/>
    <property type="match status" value="1"/>
</dbReference>
<gene>
    <name evidence="3" type="ORF">PENSUB_3792</name>
</gene>
<dbReference type="AlphaFoldDB" id="A0A1Q5UET4"/>
<feature type="domain" description="NAD(P)-binding" evidence="2">
    <location>
        <begin position="10"/>
        <end position="111"/>
    </location>
</feature>
<dbReference type="Proteomes" id="UP000186955">
    <property type="component" value="Unassembled WGS sequence"/>
</dbReference>
<dbReference type="InterPro" id="IPR016040">
    <property type="entry name" value="NAD(P)-bd_dom"/>
</dbReference>
<evidence type="ECO:0000313" key="3">
    <source>
        <dbReference type="EMBL" id="OKP10972.1"/>
    </source>
</evidence>
<evidence type="ECO:0000313" key="4">
    <source>
        <dbReference type="Proteomes" id="UP000186955"/>
    </source>
</evidence>
<reference evidence="3 4" key="1">
    <citation type="submission" date="2016-10" db="EMBL/GenBank/DDBJ databases">
        <title>Genome sequence of the ascomycete fungus Penicillium subrubescens.</title>
        <authorList>
            <person name="De Vries R.P."/>
            <person name="Peng M."/>
            <person name="Dilokpimol A."/>
            <person name="Hilden K."/>
            <person name="Makela M.R."/>
            <person name="Grigoriev I."/>
            <person name="Riley R."/>
            <person name="Granchi Z."/>
        </authorList>
    </citation>
    <scope>NUCLEOTIDE SEQUENCE [LARGE SCALE GENOMIC DNA]</scope>
    <source>
        <strain evidence="3 4">CBS 132785</strain>
    </source>
</reference>
<dbReference type="PANTHER" id="PTHR15020:SF50">
    <property type="entry name" value="UPF0659 PROTEIN YMR090W"/>
    <property type="match status" value="1"/>
</dbReference>
<comment type="caution">
    <text evidence="3">The sequence shown here is derived from an EMBL/GenBank/DDBJ whole genome shotgun (WGS) entry which is preliminary data.</text>
</comment>
<dbReference type="EMBL" id="MNBE01000310">
    <property type="protein sequence ID" value="OKP10972.1"/>
    <property type="molecule type" value="Genomic_DNA"/>
</dbReference>
<feature type="non-terminal residue" evidence="3">
    <location>
        <position position="1"/>
    </location>
</feature>
<keyword evidence="4" id="KW-1185">Reference proteome</keyword>
<organism evidence="3 4">
    <name type="scientific">Penicillium subrubescens</name>
    <dbReference type="NCBI Taxonomy" id="1316194"/>
    <lineage>
        <taxon>Eukaryota</taxon>
        <taxon>Fungi</taxon>
        <taxon>Dikarya</taxon>
        <taxon>Ascomycota</taxon>
        <taxon>Pezizomycotina</taxon>
        <taxon>Eurotiomycetes</taxon>
        <taxon>Eurotiomycetidae</taxon>
        <taxon>Eurotiales</taxon>
        <taxon>Aspergillaceae</taxon>
        <taxon>Penicillium</taxon>
    </lineage>
</organism>
<proteinExistence type="inferred from homology"/>
<dbReference type="InterPro" id="IPR036291">
    <property type="entry name" value="NAD(P)-bd_dom_sf"/>
</dbReference>
<dbReference type="SUPFAM" id="SSF51735">
    <property type="entry name" value="NAD(P)-binding Rossmann-fold domains"/>
    <property type="match status" value="1"/>
</dbReference>
<protein>
    <recommendedName>
        <fullName evidence="2">NAD(P)-binding domain-containing protein</fullName>
    </recommendedName>
</protein>
<dbReference type="Gene3D" id="3.40.50.720">
    <property type="entry name" value="NAD(P)-binding Rossmann-like Domain"/>
    <property type="match status" value="1"/>
</dbReference>
<dbReference type="Pfam" id="PF13460">
    <property type="entry name" value="NAD_binding_10"/>
    <property type="match status" value="1"/>
</dbReference>
<evidence type="ECO:0000259" key="2">
    <source>
        <dbReference type="Pfam" id="PF13460"/>
    </source>
</evidence>
<dbReference type="STRING" id="1316194.A0A1Q5UET4"/>
<comment type="similarity">
    <text evidence="1">Belongs to the avfA family.</text>
</comment>
<evidence type="ECO:0000256" key="1">
    <source>
        <dbReference type="ARBA" id="ARBA00038376"/>
    </source>
</evidence>
<sequence length="202" mass="21367">STNMQVLVLGGHGKVARYLTPLLLNRAWNVTSVVRKAEHEDDIMSLGEGRKGKVNVLVSSLDQVKSASDAQKILDTVSPDYVVWSAGAGGKGGPESTIAVDQEAAKHFLSASFASAYVTELDGDAPATRKVQLGRTAGRGGVTREDVAIVADQLLASADAKGWIDLINGDMPVEVAVEKVGNGKYDAVEGEDVEGMVRRFFP</sequence>
<name>A0A1Q5UET4_9EURO</name>
<accession>A0A1Q5UET4</accession>